<dbReference type="RefSeq" id="WP_137057062.1">
    <property type="nucleotide sequence ID" value="NZ_SZOD01000098.1"/>
</dbReference>
<protein>
    <recommendedName>
        <fullName evidence="3">Phage protein</fullName>
    </recommendedName>
</protein>
<reference evidence="1 2" key="1">
    <citation type="journal article" date="2019" name="Environ. Microbiol.">
        <title>An active ?-lactamase is a part of an orchestrated cell wall stress resistance network of Bacillus subtilis and related rhizosphere species.</title>
        <authorList>
            <person name="Bucher T."/>
            <person name="Keren-Paz A."/>
            <person name="Hausser J."/>
            <person name="Olender T."/>
            <person name="Cytryn E."/>
            <person name="Kolodkin-Gal I."/>
        </authorList>
    </citation>
    <scope>NUCLEOTIDE SEQUENCE [LARGE SCALE GENOMIC DNA]</scope>
    <source>
        <strain evidence="1 2">I186</strain>
    </source>
</reference>
<dbReference type="EMBL" id="SZOD01000098">
    <property type="protein sequence ID" value="TKI86740.1"/>
    <property type="molecule type" value="Genomic_DNA"/>
</dbReference>
<dbReference type="Proteomes" id="UP000305524">
    <property type="component" value="Unassembled WGS sequence"/>
</dbReference>
<evidence type="ECO:0008006" key="3">
    <source>
        <dbReference type="Google" id="ProtNLM"/>
    </source>
</evidence>
<evidence type="ECO:0000313" key="1">
    <source>
        <dbReference type="EMBL" id="TKI86740.1"/>
    </source>
</evidence>
<comment type="caution">
    <text evidence="1">The sequence shown here is derived from an EMBL/GenBank/DDBJ whole genome shotgun (WGS) entry which is preliminary data.</text>
</comment>
<name>A0A4U3AHK4_BACMY</name>
<dbReference type="AlphaFoldDB" id="A0A4U3AHK4"/>
<organism evidence="1 2">
    <name type="scientific">Bacillus mycoides</name>
    <dbReference type="NCBI Taxonomy" id="1405"/>
    <lineage>
        <taxon>Bacteria</taxon>
        <taxon>Bacillati</taxon>
        <taxon>Bacillota</taxon>
        <taxon>Bacilli</taxon>
        <taxon>Bacillales</taxon>
        <taxon>Bacillaceae</taxon>
        <taxon>Bacillus</taxon>
        <taxon>Bacillus cereus group</taxon>
    </lineage>
</organism>
<sequence>MSITPPVLQKDIKNKETLDSFLQHCEQKQIEALKKHDEKLLHKWIKEARFARRELAAMYRAKERHDVERERDRKSILGIIQRLKSQGVNADVVERAHYMTLSEKVI</sequence>
<proteinExistence type="predicted"/>
<gene>
    <name evidence="1" type="ORF">FC701_04660</name>
</gene>
<evidence type="ECO:0000313" key="2">
    <source>
        <dbReference type="Proteomes" id="UP000305524"/>
    </source>
</evidence>
<accession>A0A4U3AHK4</accession>